<keyword evidence="7" id="KW-0808">Transferase</keyword>
<dbReference type="CDD" id="cd00082">
    <property type="entry name" value="HisKA"/>
    <property type="match status" value="1"/>
</dbReference>
<dbReference type="PRINTS" id="PR00344">
    <property type="entry name" value="BCTRLSENSOR"/>
</dbReference>
<evidence type="ECO:0000259" key="6">
    <source>
        <dbReference type="PROSITE" id="PS50113"/>
    </source>
</evidence>
<keyword evidence="8" id="KW-1185">Reference proteome</keyword>
<dbReference type="InterPro" id="IPR036890">
    <property type="entry name" value="HATPase_C_sf"/>
</dbReference>
<dbReference type="InterPro" id="IPR004358">
    <property type="entry name" value="Sig_transdc_His_kin-like_C"/>
</dbReference>
<comment type="catalytic activity">
    <reaction evidence="1">
        <text>ATP + protein L-histidine = ADP + protein N-phospho-L-histidine.</text>
        <dbReference type="EC" id="2.7.13.3"/>
    </reaction>
</comment>
<dbReference type="SMART" id="SM00387">
    <property type="entry name" value="HATPase_c"/>
    <property type="match status" value="1"/>
</dbReference>
<proteinExistence type="predicted"/>
<keyword evidence="3" id="KW-0597">Phosphoprotein</keyword>
<dbReference type="Pfam" id="PF02518">
    <property type="entry name" value="HATPase_c"/>
    <property type="match status" value="1"/>
</dbReference>
<dbReference type="Proteomes" id="UP001338309">
    <property type="component" value="Unassembled WGS sequence"/>
</dbReference>
<evidence type="ECO:0000259" key="5">
    <source>
        <dbReference type="PROSITE" id="PS50109"/>
    </source>
</evidence>
<keyword evidence="4" id="KW-0472">Membrane</keyword>
<dbReference type="InterPro" id="IPR003661">
    <property type="entry name" value="HisK_dim/P_dom"/>
</dbReference>
<protein>
    <recommendedName>
        <fullName evidence="2">histidine kinase</fullName>
        <ecNumber evidence="2">2.7.13.3</ecNumber>
    </recommendedName>
</protein>
<feature type="transmembrane region" description="Helical" evidence="4">
    <location>
        <begin position="98"/>
        <end position="119"/>
    </location>
</feature>
<dbReference type="PROSITE" id="PS50113">
    <property type="entry name" value="PAC"/>
    <property type="match status" value="1"/>
</dbReference>
<dbReference type="SUPFAM" id="SSF47384">
    <property type="entry name" value="Homodimeric domain of signal transducing histidine kinase"/>
    <property type="match status" value="1"/>
</dbReference>
<dbReference type="Gene3D" id="1.10.287.130">
    <property type="match status" value="1"/>
</dbReference>
<dbReference type="InterPro" id="IPR005467">
    <property type="entry name" value="His_kinase_dom"/>
</dbReference>
<dbReference type="GO" id="GO:0016301">
    <property type="term" value="F:kinase activity"/>
    <property type="evidence" value="ECO:0007669"/>
    <property type="project" value="UniProtKB-KW"/>
</dbReference>
<comment type="caution">
    <text evidence="7">The sequence shown here is derived from an EMBL/GenBank/DDBJ whole genome shotgun (WGS) entry which is preliminary data.</text>
</comment>
<dbReference type="EMBL" id="BTPD01000007">
    <property type="protein sequence ID" value="GMQ29804.1"/>
    <property type="molecule type" value="Genomic_DNA"/>
</dbReference>
<evidence type="ECO:0000256" key="4">
    <source>
        <dbReference type="SAM" id="Phobius"/>
    </source>
</evidence>
<dbReference type="Pfam" id="PF16927">
    <property type="entry name" value="HisKA_7TM"/>
    <property type="match status" value="1"/>
</dbReference>
<dbReference type="Gene3D" id="3.30.565.10">
    <property type="entry name" value="Histidine kinase-like ATPase, C-terminal domain"/>
    <property type="match status" value="1"/>
</dbReference>
<sequence>MEFLTNPFASFLLFFGLAGGILSIVLFIRLQNSIKWMALTLFAFSFWGFFYGVELASKSVEEMLIWSKVQYLGLLAAPTFWLIFSLKYTDFDPKKLQWIVPAVFVVPALTYFIVLTNSIHHWHYKSNWLIQSEDYYFLGIEKGPWYYFQTAYAYLTYLLGTVLLWKRYRFANKRFKLQTKILIAGGVIPIFANIFYQTSLFKPYEGLDLTPFAFLTCYLILGYFIARFNLLGVQPIARDRILELVTRGLIVFDYNHRIVDFNSAAKKLCTRPEDFKLGAKANLLFRDRPEILTLIDELEPKSIESSLEIEGNKLILKIESVPLKNKNQVYSGTLLLFEDITESIQTKEKLQLQARELQQLNDLKDKFFGIISHDLKGPIFGVKELIHLTQNGLISEKEFIEMLPEISKNMEHVAILLENLLAWTSSQLRGEYLEPQTLNISTLIRNQTNLLSRIAKEKKIRLHLELEEEALVVADKNMMELILRNLISNAIKFSDAESVVKISTQVEENWATVCVQDYGVGISKENLEKLNSGVSFTTRGQNNESGTGLGMILVKEYIMKNKGELKIQSQKGQGSKFCFSLPLAEIPHSQD</sequence>
<evidence type="ECO:0000313" key="7">
    <source>
        <dbReference type="EMBL" id="GMQ29804.1"/>
    </source>
</evidence>
<dbReference type="PANTHER" id="PTHR43547:SF2">
    <property type="entry name" value="HYBRID SIGNAL TRANSDUCTION HISTIDINE KINASE C"/>
    <property type="match status" value="1"/>
</dbReference>
<keyword evidence="4" id="KW-1133">Transmembrane helix</keyword>
<dbReference type="InterPro" id="IPR036097">
    <property type="entry name" value="HisK_dim/P_sf"/>
</dbReference>
<dbReference type="Gene3D" id="3.30.450.20">
    <property type="entry name" value="PAS domain"/>
    <property type="match status" value="1"/>
</dbReference>
<dbReference type="InterPro" id="IPR035965">
    <property type="entry name" value="PAS-like_dom_sf"/>
</dbReference>
<dbReference type="RefSeq" id="WP_338224523.1">
    <property type="nucleotide sequence ID" value="NZ_BTPD01000007.1"/>
</dbReference>
<dbReference type="SUPFAM" id="SSF55785">
    <property type="entry name" value="PYP-like sensor domain (PAS domain)"/>
    <property type="match status" value="1"/>
</dbReference>
<keyword evidence="7" id="KW-0418">Kinase</keyword>
<evidence type="ECO:0000256" key="3">
    <source>
        <dbReference type="ARBA" id="ARBA00022553"/>
    </source>
</evidence>
<feature type="transmembrane region" description="Helical" evidence="4">
    <location>
        <begin position="209"/>
        <end position="230"/>
    </location>
</feature>
<feature type="transmembrane region" description="Helical" evidence="4">
    <location>
        <begin position="6"/>
        <end position="27"/>
    </location>
</feature>
<gene>
    <name evidence="7" type="ORF">Aconfl_24470</name>
</gene>
<evidence type="ECO:0000256" key="1">
    <source>
        <dbReference type="ARBA" id="ARBA00000085"/>
    </source>
</evidence>
<feature type="transmembrane region" description="Helical" evidence="4">
    <location>
        <begin position="65"/>
        <end position="86"/>
    </location>
</feature>
<dbReference type="InterPro" id="IPR000700">
    <property type="entry name" value="PAS-assoc_C"/>
</dbReference>
<evidence type="ECO:0000313" key="8">
    <source>
        <dbReference type="Proteomes" id="UP001338309"/>
    </source>
</evidence>
<evidence type="ECO:0000256" key="2">
    <source>
        <dbReference type="ARBA" id="ARBA00012438"/>
    </source>
</evidence>
<dbReference type="EC" id="2.7.13.3" evidence="2"/>
<dbReference type="InterPro" id="IPR003594">
    <property type="entry name" value="HATPase_dom"/>
</dbReference>
<dbReference type="PANTHER" id="PTHR43547">
    <property type="entry name" value="TWO-COMPONENT HISTIDINE KINASE"/>
    <property type="match status" value="1"/>
</dbReference>
<name>A0ABQ6PP99_9BACT</name>
<dbReference type="InterPro" id="IPR031621">
    <property type="entry name" value="HisKA_7TM"/>
</dbReference>
<organism evidence="7 8">
    <name type="scientific">Algoriphagus confluentis</name>
    <dbReference type="NCBI Taxonomy" id="1697556"/>
    <lineage>
        <taxon>Bacteria</taxon>
        <taxon>Pseudomonadati</taxon>
        <taxon>Bacteroidota</taxon>
        <taxon>Cytophagia</taxon>
        <taxon>Cytophagales</taxon>
        <taxon>Cyclobacteriaceae</taxon>
        <taxon>Algoriphagus</taxon>
    </lineage>
</organism>
<dbReference type="PROSITE" id="PS50109">
    <property type="entry name" value="HIS_KIN"/>
    <property type="match status" value="1"/>
</dbReference>
<keyword evidence="4" id="KW-0812">Transmembrane</keyword>
<accession>A0ABQ6PP99</accession>
<feature type="domain" description="Histidine kinase" evidence="5">
    <location>
        <begin position="370"/>
        <end position="585"/>
    </location>
</feature>
<feature type="transmembrane region" description="Helical" evidence="4">
    <location>
        <begin position="34"/>
        <end position="53"/>
    </location>
</feature>
<reference evidence="7 8" key="1">
    <citation type="submission" date="2023-08" db="EMBL/GenBank/DDBJ databases">
        <title>Draft genome sequence of Algoriphagus confluentis.</title>
        <authorList>
            <person name="Takatani N."/>
            <person name="Hosokawa M."/>
            <person name="Sawabe T."/>
        </authorList>
    </citation>
    <scope>NUCLEOTIDE SEQUENCE [LARGE SCALE GENOMIC DNA]</scope>
    <source>
        <strain evidence="7 8">NBRC 111222</strain>
    </source>
</reference>
<feature type="transmembrane region" description="Helical" evidence="4">
    <location>
        <begin position="145"/>
        <end position="165"/>
    </location>
</feature>
<feature type="domain" description="PAC" evidence="6">
    <location>
        <begin position="296"/>
        <end position="352"/>
    </location>
</feature>
<dbReference type="SUPFAM" id="SSF55874">
    <property type="entry name" value="ATPase domain of HSP90 chaperone/DNA topoisomerase II/histidine kinase"/>
    <property type="match status" value="1"/>
</dbReference>
<feature type="transmembrane region" description="Helical" evidence="4">
    <location>
        <begin position="177"/>
        <end position="197"/>
    </location>
</feature>
<dbReference type="CDD" id="cd00075">
    <property type="entry name" value="HATPase"/>
    <property type="match status" value="1"/>
</dbReference>